<feature type="region of interest" description="Disordered" evidence="1">
    <location>
        <begin position="684"/>
        <end position="712"/>
    </location>
</feature>
<dbReference type="PANTHER" id="PTHR46434">
    <property type="entry name" value="GENETIC INTERACTOR OF PROHIBITINS 3, MITOCHONDRIAL"/>
    <property type="match status" value="1"/>
</dbReference>
<comment type="caution">
    <text evidence="2">The sequence shown here is derived from an EMBL/GenBank/DDBJ whole genome shotgun (WGS) entry which is preliminary data.</text>
</comment>
<feature type="region of interest" description="Disordered" evidence="1">
    <location>
        <begin position="420"/>
        <end position="442"/>
    </location>
</feature>
<dbReference type="Proteomes" id="UP001296104">
    <property type="component" value="Unassembled WGS sequence"/>
</dbReference>
<name>A0AAI9EDR4_9PEZI</name>
<sequence>MWRLSRSIIRPTSITFRLATVGRVEALGAGSRRLPPCLSWPENGLRRFGSASRIYQEAVAAADTSADTVPVALSAKTGLDFAKALPVVCPGCGALSQTVEPDAPGFYRPKQRRAKKLQRQQEDAIYQQAMARLAPSDGVQPGVKALEQPEQPEETPTICNRCHDLLYQSKGHSILHPAMESIRDIIESSPHRYNHIYHVLDAADFPMSLIPNLMTSLELPRLRTQNRRSKARSFVNGRVADVSFIIARSDLLAPQKEQVDRMMPQLQEILRDALGRSGRRVRLGNVKCVSAKRGWWTPMVKQEIWRRGGAGWVVGKVNVGKSALFEVVFPKGKSQTGVEDARIKALREAGSTDEEIENARVANEVFDGARSVILPDPVSRDAGLEALNEPLKTAIEDQQDAQDALFPNEHREFDQEEILEDDDDGDDSSELLPPAQPETQYPQMPVVSALPGTTASPIRIPYGNGRGELIDLPGIQRSSLETHVRPEHRSSLVMKSRVVPEQHTIKPGGSLLIGGIIRITPKTEDLIFLACPFTPLRPHVSSTQKANAIQTGTQEDGTAYTGSVENIATDAAKSRMRSAGTFRLEWDVTKIRAGPVTDKTAGKQKAENLPYIVYGADILIEGVGWVELTCQVRNRRQSLITDATSAHVSADGERQADSRPEVEVFTPKGKFIGVRRPLNAWLAGGPKKVAKHKERSRPRATISMHRRREGGR</sequence>
<organism evidence="2 3">
    <name type="scientific">Lecanosticta acicola</name>
    <dbReference type="NCBI Taxonomy" id="111012"/>
    <lineage>
        <taxon>Eukaryota</taxon>
        <taxon>Fungi</taxon>
        <taxon>Dikarya</taxon>
        <taxon>Ascomycota</taxon>
        <taxon>Pezizomycotina</taxon>
        <taxon>Dothideomycetes</taxon>
        <taxon>Dothideomycetidae</taxon>
        <taxon>Mycosphaerellales</taxon>
        <taxon>Mycosphaerellaceae</taxon>
        <taxon>Lecanosticta</taxon>
    </lineage>
</organism>
<dbReference type="InterPro" id="IPR050896">
    <property type="entry name" value="Mito_lipid_metab_GTPase"/>
</dbReference>
<feature type="compositionally biased region" description="Basic residues" evidence="1">
    <location>
        <begin position="688"/>
        <end position="712"/>
    </location>
</feature>
<keyword evidence="3" id="KW-1185">Reference proteome</keyword>
<reference evidence="2" key="1">
    <citation type="submission" date="2023-11" db="EMBL/GenBank/DDBJ databases">
        <authorList>
            <person name="Alioto T."/>
            <person name="Alioto T."/>
            <person name="Gomez Garrido J."/>
        </authorList>
    </citation>
    <scope>NUCLEOTIDE SEQUENCE</scope>
</reference>
<evidence type="ECO:0000313" key="2">
    <source>
        <dbReference type="EMBL" id="CAK4034281.1"/>
    </source>
</evidence>
<dbReference type="AlphaFoldDB" id="A0AAI9EDR4"/>
<dbReference type="EMBL" id="CAVMBE010000110">
    <property type="protein sequence ID" value="CAK4034281.1"/>
    <property type="molecule type" value="Genomic_DNA"/>
</dbReference>
<evidence type="ECO:0008006" key="4">
    <source>
        <dbReference type="Google" id="ProtNLM"/>
    </source>
</evidence>
<accession>A0AAI9EDR4</accession>
<protein>
    <recommendedName>
        <fullName evidence="4">Genetic interactor of prohibitins 3, mitochondrial</fullName>
    </recommendedName>
</protein>
<feature type="compositionally biased region" description="Acidic residues" evidence="1">
    <location>
        <begin position="420"/>
        <end position="429"/>
    </location>
</feature>
<gene>
    <name evidence="2" type="ORF">LECACI_7A009439</name>
</gene>
<dbReference type="GO" id="GO:0005739">
    <property type="term" value="C:mitochondrion"/>
    <property type="evidence" value="ECO:0007669"/>
    <property type="project" value="TreeGrafter"/>
</dbReference>
<dbReference type="InterPro" id="IPR027417">
    <property type="entry name" value="P-loop_NTPase"/>
</dbReference>
<dbReference type="PANTHER" id="PTHR46434:SF1">
    <property type="entry name" value="GENETIC INTERACTOR OF PROHIBITINS 3, MITOCHONDRIAL"/>
    <property type="match status" value="1"/>
</dbReference>
<proteinExistence type="predicted"/>
<dbReference type="Gene3D" id="3.40.50.300">
    <property type="entry name" value="P-loop containing nucleotide triphosphate hydrolases"/>
    <property type="match status" value="1"/>
</dbReference>
<evidence type="ECO:0000313" key="3">
    <source>
        <dbReference type="Proteomes" id="UP001296104"/>
    </source>
</evidence>
<dbReference type="SUPFAM" id="SSF52540">
    <property type="entry name" value="P-loop containing nucleoside triphosphate hydrolases"/>
    <property type="match status" value="1"/>
</dbReference>
<evidence type="ECO:0000256" key="1">
    <source>
        <dbReference type="SAM" id="MobiDB-lite"/>
    </source>
</evidence>